<evidence type="ECO:0000256" key="1">
    <source>
        <dbReference type="SAM" id="MobiDB-lite"/>
    </source>
</evidence>
<dbReference type="EMBL" id="CAAALY010077107">
    <property type="protein sequence ID" value="VEL25939.1"/>
    <property type="molecule type" value="Genomic_DNA"/>
</dbReference>
<protein>
    <submittedName>
        <fullName evidence="2">Uncharacterized protein</fullName>
    </submittedName>
</protein>
<name>A0A448X1X1_9PLAT</name>
<proteinExistence type="predicted"/>
<dbReference type="Proteomes" id="UP000784294">
    <property type="component" value="Unassembled WGS sequence"/>
</dbReference>
<feature type="compositionally biased region" description="Basic and acidic residues" evidence="1">
    <location>
        <begin position="316"/>
        <end position="328"/>
    </location>
</feature>
<feature type="compositionally biased region" description="Polar residues" evidence="1">
    <location>
        <begin position="293"/>
        <end position="302"/>
    </location>
</feature>
<reference evidence="2" key="1">
    <citation type="submission" date="2018-11" db="EMBL/GenBank/DDBJ databases">
        <authorList>
            <consortium name="Pathogen Informatics"/>
        </authorList>
    </citation>
    <scope>NUCLEOTIDE SEQUENCE</scope>
</reference>
<keyword evidence="3" id="KW-1185">Reference proteome</keyword>
<comment type="caution">
    <text evidence="2">The sequence shown here is derived from an EMBL/GenBank/DDBJ whole genome shotgun (WGS) entry which is preliminary data.</text>
</comment>
<feature type="region of interest" description="Disordered" evidence="1">
    <location>
        <begin position="292"/>
        <end position="328"/>
    </location>
</feature>
<accession>A0A448X1X1</accession>
<dbReference type="AlphaFoldDB" id="A0A448X1X1"/>
<evidence type="ECO:0000313" key="3">
    <source>
        <dbReference type="Proteomes" id="UP000784294"/>
    </source>
</evidence>
<evidence type="ECO:0000313" key="2">
    <source>
        <dbReference type="EMBL" id="VEL25939.1"/>
    </source>
</evidence>
<gene>
    <name evidence="2" type="ORF">PXEA_LOCUS19379</name>
</gene>
<sequence length="392" mass="41622">MIVFDLMTIQQHECDCLIFLLVFYSPQLIRLRPARATTNAIGRIELLTSSEQFATRQSSSISFATATVTSLPVIPQVIPVAGLSTATSSPSPSPASSPWRSPFGVIPSPLAAGCAAGQSGVPKLAGSTLGGLSATAAAPSASMPHGTTTLWIPEALTTSANPMCMRALPVLTSSNASTAATTIAASADDLSLTASASSLVGSSTISFDHVSSVACALDSEAEEALGDTERVGNSKKSHRARRIRDIKFTSSQDLANLPSNTRPRRVLRRRVSATSSPGVRGFSRWLRLRSAHTDGQSESTSPELRLPAVDISDVDQPDRPSTRSQSKLEKACHFDGQIGRYHAGPENETALAHLPTEDDSYSSIRLQRGGRILFVRESSLPRLVDGFNFADY</sequence>
<organism evidence="2 3">
    <name type="scientific">Protopolystoma xenopodis</name>
    <dbReference type="NCBI Taxonomy" id="117903"/>
    <lineage>
        <taxon>Eukaryota</taxon>
        <taxon>Metazoa</taxon>
        <taxon>Spiralia</taxon>
        <taxon>Lophotrochozoa</taxon>
        <taxon>Platyhelminthes</taxon>
        <taxon>Monogenea</taxon>
        <taxon>Polyopisthocotylea</taxon>
        <taxon>Polystomatidea</taxon>
        <taxon>Polystomatidae</taxon>
        <taxon>Protopolystoma</taxon>
    </lineage>
</organism>